<reference evidence="2" key="1">
    <citation type="submission" date="2022-10" db="EMBL/GenBank/DDBJ databases">
        <authorList>
            <person name="Chen Y."/>
            <person name="Dougan E. K."/>
            <person name="Chan C."/>
            <person name="Rhodes N."/>
            <person name="Thang M."/>
        </authorList>
    </citation>
    <scope>NUCLEOTIDE SEQUENCE</scope>
</reference>
<organism evidence="2">
    <name type="scientific">Cladocopium goreaui</name>
    <dbReference type="NCBI Taxonomy" id="2562237"/>
    <lineage>
        <taxon>Eukaryota</taxon>
        <taxon>Sar</taxon>
        <taxon>Alveolata</taxon>
        <taxon>Dinophyceae</taxon>
        <taxon>Suessiales</taxon>
        <taxon>Symbiodiniaceae</taxon>
        <taxon>Cladocopium</taxon>
    </lineage>
</organism>
<comment type="caution">
    <text evidence="2">The sequence shown here is derived from an EMBL/GenBank/DDBJ whole genome shotgun (WGS) entry which is preliminary data.</text>
</comment>
<keyword evidence="4" id="KW-1185">Reference proteome</keyword>
<dbReference type="AlphaFoldDB" id="A0A9P1BGH8"/>
<feature type="compositionally biased region" description="Basic residues" evidence="1">
    <location>
        <begin position="204"/>
        <end position="214"/>
    </location>
</feature>
<feature type="region of interest" description="Disordered" evidence="1">
    <location>
        <begin position="1"/>
        <end position="22"/>
    </location>
</feature>
<feature type="compositionally biased region" description="Basic and acidic residues" evidence="1">
    <location>
        <begin position="215"/>
        <end position="227"/>
    </location>
</feature>
<evidence type="ECO:0000313" key="4">
    <source>
        <dbReference type="Proteomes" id="UP001152797"/>
    </source>
</evidence>
<dbReference type="EMBL" id="CAMXCT010000002">
    <property type="protein sequence ID" value="CAI3972315.1"/>
    <property type="molecule type" value="Genomic_DNA"/>
</dbReference>
<feature type="region of interest" description="Disordered" evidence="1">
    <location>
        <begin position="194"/>
        <end position="227"/>
    </location>
</feature>
<sequence>MADGAHAETEPEGIEEAKEEQDVGSLPLVIETVTRVQLGARRPWFPQCQEVDGRTFVTLTKNDPGLCFLVTGKGQNRHQKRDPHSLNVQWWDDARRMRQAACSALVKKHMLSALQEGEAPPRIRHPREDDKWVISRLVVVDFPEVEAFGMAAREMTMLWSIRSRDLDVHELEEGNLRYIIAALSASDAVVKAEVAAEPKEMASPRRKRRRLKKRPSAEEGGEKAEEG</sequence>
<protein>
    <submittedName>
        <fullName evidence="2">Uncharacterized protein</fullName>
    </submittedName>
</protein>
<feature type="compositionally biased region" description="Basic and acidic residues" evidence="1">
    <location>
        <begin position="194"/>
        <end position="203"/>
    </location>
</feature>
<accession>A0A9P1BGH8</accession>
<evidence type="ECO:0000313" key="2">
    <source>
        <dbReference type="EMBL" id="CAI3972315.1"/>
    </source>
</evidence>
<feature type="compositionally biased region" description="Acidic residues" evidence="1">
    <location>
        <begin position="10"/>
        <end position="19"/>
    </location>
</feature>
<proteinExistence type="predicted"/>
<evidence type="ECO:0000313" key="3">
    <source>
        <dbReference type="EMBL" id="CAL1125690.1"/>
    </source>
</evidence>
<evidence type="ECO:0000256" key="1">
    <source>
        <dbReference type="SAM" id="MobiDB-lite"/>
    </source>
</evidence>
<reference evidence="3" key="2">
    <citation type="submission" date="2024-04" db="EMBL/GenBank/DDBJ databases">
        <authorList>
            <person name="Chen Y."/>
            <person name="Shah S."/>
            <person name="Dougan E. K."/>
            <person name="Thang M."/>
            <person name="Chan C."/>
        </authorList>
    </citation>
    <scope>NUCLEOTIDE SEQUENCE [LARGE SCALE GENOMIC DNA]</scope>
</reference>
<dbReference type="Proteomes" id="UP001152797">
    <property type="component" value="Unassembled WGS sequence"/>
</dbReference>
<gene>
    <name evidence="2" type="ORF">C1SCF055_LOCUS905</name>
</gene>
<dbReference type="EMBL" id="CAMXCT020000002">
    <property type="protein sequence ID" value="CAL1125690.1"/>
    <property type="molecule type" value="Genomic_DNA"/>
</dbReference>
<name>A0A9P1BGH8_9DINO</name>
<dbReference type="EMBL" id="CAMXCT030000002">
    <property type="protein sequence ID" value="CAL4759627.1"/>
    <property type="molecule type" value="Genomic_DNA"/>
</dbReference>